<dbReference type="Pfam" id="PF21365">
    <property type="entry name" value="Glyco_hydro_31_3rd"/>
    <property type="match status" value="1"/>
</dbReference>
<protein>
    <submittedName>
        <fullName evidence="9">Alpha-xylosidase</fullName>
        <ecNumber evidence="9">3.2.1.177</ecNumber>
    </submittedName>
</protein>
<dbReference type="GO" id="GO:0061634">
    <property type="term" value="F:alpha-D-xyloside xylohydrolase"/>
    <property type="evidence" value="ECO:0007669"/>
    <property type="project" value="UniProtKB-EC"/>
</dbReference>
<dbReference type="EMBL" id="CP021023">
    <property type="protein sequence ID" value="ARN55960.1"/>
    <property type="molecule type" value="Genomic_DNA"/>
</dbReference>
<sequence length="940" mass="107195">MKLSLFFVLTVLAGAGFSDVILEENFDSAEISKSAVINGRNDFSVLSGSLDYSWIKETGSRLQHKGNKVDAVWDVDIEPYRENSKTIYVSFLLKNLNEDVKNSFAGLGFYNNDTELFGIGNDFESEYFKYYSPGSSNIIGKAPTLVDGEVHLIVARIEFVEGSKDKFTIWLDPLVRRDLSDQNEWKTARGEFEFDFNQLRLRAGNEGNKWEFDELKVASDWDSLFKMNNSPGGKVSRAIKNADLPGISEKLDRGVNRFYAKYADLEEIPFSFAVSKEFNNVKRLKKSPDLQPVFSKANGRKYVYFDTPSHDDFYGTGEVQGALRRNGCRIILYNKDNYNYNDPDNLYQSHPWVMGVRPDGTAYGIIFDTTWKSEIDLRAGILFSAPEDAADFPVYTLEAESPSRLMEMLGGISGKMPMPPRWALGYQQCRYSYYPDSRVREIARGFRQRQIPCDVIWLDIHYMDEYRIFTFDPERFPNPKGLNDYLHAKGFKSVWMIDPAPKYEEGYSVYDSGSEIDAWVKNKDGEDYVGKVWPGKTVFPDYTIPRVRKWWAGLYQDFLDEGIDGVWNDMNEPAVFEEPEKTMPSDNLHRGGGKLKQGKHIQYHNVYGYLMIKATREGMLQYAPDKRPFVLSRANFLGGQKYGATWTGDNGSTWAHLEQSIPMSLNLSLSGQPFNGPDIGGFVGDASPQLFAHWMSVGAYYPFSRAHTMVGSKDHEPWSFGEETLKASRSALNKRYRLMPYLYTLFWNSHKNGNAVMKPVFFADPADKSLRDEDQAFMLGDNLLVVPKWAEDVNLPEGIFRNLQIGQNERWDKYQCKLLQKGGSIIPVGEKVQSTEELGLLNPLTLSIVLDENGMASGRLYEDSGNGYEFKEDKFIVSNFKAQRTEGGIKVTCEKQNGEFAYDKRFVKIAWITKDGISFGYGDICKSVEVMKTDNFEYIK</sequence>
<dbReference type="CDD" id="cd14752">
    <property type="entry name" value="GH31_N"/>
    <property type="match status" value="1"/>
</dbReference>
<dbReference type="GO" id="GO:0005975">
    <property type="term" value="P:carbohydrate metabolic process"/>
    <property type="evidence" value="ECO:0007669"/>
    <property type="project" value="InterPro"/>
</dbReference>
<evidence type="ECO:0000256" key="4">
    <source>
        <dbReference type="RuleBase" id="RU361185"/>
    </source>
</evidence>
<comment type="similarity">
    <text evidence="1 4">Belongs to the glycosyl hydrolase 31 family.</text>
</comment>
<dbReference type="Gene3D" id="2.60.40.1180">
    <property type="entry name" value="Golgi alpha-mannosidase II"/>
    <property type="match status" value="2"/>
</dbReference>
<evidence type="ECO:0000259" key="7">
    <source>
        <dbReference type="Pfam" id="PF17137"/>
    </source>
</evidence>
<reference evidence="10" key="1">
    <citation type="submission" date="2017-04" db="EMBL/GenBank/DDBJ databases">
        <title>Comparative genomics and description of representatives of a novel lineage of planctomycetes thriving in anoxic sediments.</title>
        <authorList>
            <person name="Spring S."/>
            <person name="Bunk B."/>
            <person name="Sproer C."/>
        </authorList>
    </citation>
    <scope>NUCLEOTIDE SEQUENCE [LARGE SCALE GENOMIC DNA]</scope>
    <source>
        <strain evidence="10">ST-PulAB-D4</strain>
    </source>
</reference>
<dbReference type="InterPro" id="IPR013780">
    <property type="entry name" value="Glyco_hydro_b"/>
</dbReference>
<accession>A0A1W6LJI6</accession>
<evidence type="ECO:0000256" key="2">
    <source>
        <dbReference type="ARBA" id="ARBA00022801"/>
    </source>
</evidence>
<gene>
    <name evidence="9" type="primary">yicI_1</name>
    <name evidence="9" type="ORF">STSP1_00329</name>
</gene>
<dbReference type="InterPro" id="IPR025887">
    <property type="entry name" value="Glyco_hydro_31_N_dom"/>
</dbReference>
<dbReference type="RefSeq" id="WP_118158559.1">
    <property type="nucleotide sequence ID" value="NZ_CP021023.1"/>
</dbReference>
<evidence type="ECO:0000259" key="6">
    <source>
        <dbReference type="Pfam" id="PF13802"/>
    </source>
</evidence>
<dbReference type="GO" id="GO:0030246">
    <property type="term" value="F:carbohydrate binding"/>
    <property type="evidence" value="ECO:0007669"/>
    <property type="project" value="InterPro"/>
</dbReference>
<dbReference type="SUPFAM" id="SSF74650">
    <property type="entry name" value="Galactose mutarotase-like"/>
    <property type="match status" value="1"/>
</dbReference>
<dbReference type="Pfam" id="PF01055">
    <property type="entry name" value="Glyco_hydro_31_2nd"/>
    <property type="match status" value="1"/>
</dbReference>
<feature type="domain" description="Glycoside hydrolase family 31 N-terminal" evidence="6">
    <location>
        <begin position="291"/>
        <end position="376"/>
    </location>
</feature>
<dbReference type="AlphaFoldDB" id="A0A1W6LJI6"/>
<dbReference type="EC" id="3.2.1.177" evidence="9"/>
<keyword evidence="3 4" id="KW-0326">Glycosidase</keyword>
<feature type="domain" description="Glycoside hydrolase family 31 TIM barrel" evidence="5">
    <location>
        <begin position="417"/>
        <end position="745"/>
    </location>
</feature>
<dbReference type="InterPro" id="IPR030458">
    <property type="entry name" value="Glyco_hydro_31_AS"/>
</dbReference>
<evidence type="ECO:0000259" key="8">
    <source>
        <dbReference type="Pfam" id="PF21365"/>
    </source>
</evidence>
<dbReference type="CDD" id="cd06604">
    <property type="entry name" value="GH31_glucosidase_II_MalA"/>
    <property type="match status" value="1"/>
</dbReference>
<organism evidence="9 10">
    <name type="scientific">Sedimentisphaera salicampi</name>
    <dbReference type="NCBI Taxonomy" id="1941349"/>
    <lineage>
        <taxon>Bacteria</taxon>
        <taxon>Pseudomonadati</taxon>
        <taxon>Planctomycetota</taxon>
        <taxon>Phycisphaerae</taxon>
        <taxon>Sedimentisphaerales</taxon>
        <taxon>Sedimentisphaeraceae</taxon>
        <taxon>Sedimentisphaera</taxon>
    </lineage>
</organism>
<evidence type="ECO:0000256" key="3">
    <source>
        <dbReference type="ARBA" id="ARBA00023295"/>
    </source>
</evidence>
<dbReference type="InterPro" id="IPR011013">
    <property type="entry name" value="Gal_mutarotase_sf_dom"/>
</dbReference>
<evidence type="ECO:0000313" key="10">
    <source>
        <dbReference type="Proteomes" id="UP000193334"/>
    </source>
</evidence>
<dbReference type="InterPro" id="IPR017853">
    <property type="entry name" value="GH"/>
</dbReference>
<dbReference type="SUPFAM" id="SSF51011">
    <property type="entry name" value="Glycosyl hydrolase domain"/>
    <property type="match status" value="1"/>
</dbReference>
<dbReference type="InterPro" id="IPR048395">
    <property type="entry name" value="Glyco_hydro_31_C"/>
</dbReference>
<dbReference type="Pfam" id="PF17137">
    <property type="entry name" value="DUF5110"/>
    <property type="match status" value="1"/>
</dbReference>
<evidence type="ECO:0000256" key="1">
    <source>
        <dbReference type="ARBA" id="ARBA00007806"/>
    </source>
</evidence>
<keyword evidence="10" id="KW-1185">Reference proteome</keyword>
<feature type="domain" description="Glycosyl hydrolase family 31 C-terminal" evidence="8">
    <location>
        <begin position="753"/>
        <end position="826"/>
    </location>
</feature>
<dbReference type="KEGG" id="pbp:STSP1_00329"/>
<evidence type="ECO:0000313" key="9">
    <source>
        <dbReference type="EMBL" id="ARN55960.1"/>
    </source>
</evidence>
<name>A0A1W6LJI6_9BACT</name>
<dbReference type="STRING" id="1941349.STSP1_00329"/>
<proteinExistence type="inferred from homology"/>
<dbReference type="Proteomes" id="UP000193334">
    <property type="component" value="Chromosome"/>
</dbReference>
<keyword evidence="2 4" id="KW-0378">Hydrolase</keyword>
<dbReference type="InterPro" id="IPR033403">
    <property type="entry name" value="DUF5110"/>
</dbReference>
<dbReference type="Pfam" id="PF13802">
    <property type="entry name" value="Gal_mutarotas_2"/>
    <property type="match status" value="1"/>
</dbReference>
<evidence type="ECO:0000259" key="5">
    <source>
        <dbReference type="Pfam" id="PF01055"/>
    </source>
</evidence>
<dbReference type="Gene3D" id="2.60.40.1760">
    <property type="entry name" value="glycosyl hydrolase (family 31)"/>
    <property type="match status" value="1"/>
</dbReference>
<dbReference type="SUPFAM" id="SSF51445">
    <property type="entry name" value="(Trans)glycosidases"/>
    <property type="match status" value="1"/>
</dbReference>
<dbReference type="PANTHER" id="PTHR22762:SF120">
    <property type="entry name" value="HETEROGLYCAN GLUCOSIDASE 1"/>
    <property type="match status" value="1"/>
</dbReference>
<dbReference type="Gene3D" id="3.20.20.80">
    <property type="entry name" value="Glycosidases"/>
    <property type="match status" value="1"/>
</dbReference>
<dbReference type="PROSITE" id="PS00129">
    <property type="entry name" value="GLYCOSYL_HYDROL_F31_1"/>
    <property type="match status" value="1"/>
</dbReference>
<feature type="domain" description="DUF5110" evidence="7">
    <location>
        <begin position="843"/>
        <end position="912"/>
    </location>
</feature>
<dbReference type="PANTHER" id="PTHR22762">
    <property type="entry name" value="ALPHA-GLUCOSIDASE"/>
    <property type="match status" value="1"/>
</dbReference>
<dbReference type="InterPro" id="IPR000322">
    <property type="entry name" value="Glyco_hydro_31_TIM"/>
</dbReference>